<accession>A0A853G1Z4</accession>
<dbReference type="EMBL" id="JACCEM010000002">
    <property type="protein sequence ID" value="NYT48496.1"/>
    <property type="molecule type" value="Genomic_DNA"/>
</dbReference>
<comment type="caution">
    <text evidence="3">The sequence shown here is derived from an EMBL/GenBank/DDBJ whole genome shotgun (WGS) entry which is preliminary data.</text>
</comment>
<dbReference type="Gene3D" id="3.40.50.2000">
    <property type="entry name" value="Glycogen Phosphorylase B"/>
    <property type="match status" value="2"/>
</dbReference>
<gene>
    <name evidence="3" type="ORF">H0A72_04145</name>
</gene>
<organism evidence="3 4">
    <name type="scientific">Parapusillimonas granuli</name>
    <dbReference type="NCBI Taxonomy" id="380911"/>
    <lineage>
        <taxon>Bacteria</taxon>
        <taxon>Pseudomonadati</taxon>
        <taxon>Pseudomonadota</taxon>
        <taxon>Betaproteobacteria</taxon>
        <taxon>Burkholderiales</taxon>
        <taxon>Alcaligenaceae</taxon>
        <taxon>Parapusillimonas</taxon>
    </lineage>
</organism>
<proteinExistence type="predicted"/>
<dbReference type="GO" id="GO:0005829">
    <property type="term" value="C:cytosol"/>
    <property type="evidence" value="ECO:0007669"/>
    <property type="project" value="TreeGrafter"/>
</dbReference>
<evidence type="ECO:0000313" key="3">
    <source>
        <dbReference type="EMBL" id="NYT48496.1"/>
    </source>
</evidence>
<dbReference type="InterPro" id="IPR051199">
    <property type="entry name" value="LPS_LOS_Heptosyltrfase"/>
</dbReference>
<dbReference type="PANTHER" id="PTHR30160:SF1">
    <property type="entry name" value="LIPOPOLYSACCHARIDE 1,2-N-ACETYLGLUCOSAMINETRANSFERASE-RELATED"/>
    <property type="match status" value="1"/>
</dbReference>
<dbReference type="PANTHER" id="PTHR30160">
    <property type="entry name" value="TETRAACYLDISACCHARIDE 4'-KINASE-RELATED"/>
    <property type="match status" value="1"/>
</dbReference>
<dbReference type="Proteomes" id="UP000559809">
    <property type="component" value="Unassembled WGS sequence"/>
</dbReference>
<keyword evidence="1" id="KW-0328">Glycosyltransferase</keyword>
<keyword evidence="4" id="KW-1185">Reference proteome</keyword>
<name>A0A853G1Z4_9BURK</name>
<sequence>MSPSSSWSGLRKILCIRLDNLGDVLMTTPAIRALKQACPGRRIALLASPAGAALAPFLPDVDEVIAYDAPWVKNEVDDPDGEARMLRALRAADFDAAVIFTVYSQSPLPAALMCRLAGIPRVLAHCRENPYRLLSDWQPETEPHQQTRHETRRQLDLVERVGAVCKDPRLVFATRDGDRLGVRAKLRAHGLAPGGAWIVSHCGATAPSRRYPPECFAEALSMLGGRAGTVVLTGGASEQALTDGIRRMCAGAVPIIDLAGLLSLGELACLIEDAALLLSNNSGPVHLAAALGTPVVDLYALTNPQHTPWMVPSRVLFHDVPCKYCYRSVCPEGHHDCLRKVPPATVCAAVLELLAASAPNASEPPGLSELENTAC</sequence>
<dbReference type="RefSeq" id="WP_180153795.1">
    <property type="nucleotide sequence ID" value="NZ_JACCEM010000002.1"/>
</dbReference>
<dbReference type="CDD" id="cd03789">
    <property type="entry name" value="GT9_LPS_heptosyltransferase"/>
    <property type="match status" value="1"/>
</dbReference>
<dbReference type="AlphaFoldDB" id="A0A853G1Z4"/>
<reference evidence="3 4" key="1">
    <citation type="submission" date="2020-07" db="EMBL/GenBank/DDBJ databases">
        <title>Taxonomic revisions and descriptions of new bacterial species based on genomic comparisons in the high-G+C-content subgroup of the family Alcaligenaceae.</title>
        <authorList>
            <person name="Szabo A."/>
            <person name="Felfoldi T."/>
        </authorList>
    </citation>
    <scope>NUCLEOTIDE SEQUENCE [LARGE SCALE GENOMIC DNA]</scope>
    <source>
        <strain evidence="3 4">LMG 24012</strain>
    </source>
</reference>
<dbReference type="InterPro" id="IPR002201">
    <property type="entry name" value="Glyco_trans_9"/>
</dbReference>
<evidence type="ECO:0000256" key="1">
    <source>
        <dbReference type="ARBA" id="ARBA00022676"/>
    </source>
</evidence>
<protein>
    <submittedName>
        <fullName evidence="3">Glycosyltransferase family 9 protein</fullName>
    </submittedName>
</protein>
<dbReference type="SUPFAM" id="SSF53756">
    <property type="entry name" value="UDP-Glycosyltransferase/glycogen phosphorylase"/>
    <property type="match status" value="1"/>
</dbReference>
<evidence type="ECO:0000256" key="2">
    <source>
        <dbReference type="ARBA" id="ARBA00022679"/>
    </source>
</evidence>
<dbReference type="Pfam" id="PF01075">
    <property type="entry name" value="Glyco_transf_9"/>
    <property type="match status" value="1"/>
</dbReference>
<dbReference type="GO" id="GO:0008713">
    <property type="term" value="F:ADP-heptose-lipopolysaccharide heptosyltransferase activity"/>
    <property type="evidence" value="ECO:0007669"/>
    <property type="project" value="TreeGrafter"/>
</dbReference>
<evidence type="ECO:0000313" key="4">
    <source>
        <dbReference type="Proteomes" id="UP000559809"/>
    </source>
</evidence>
<keyword evidence="2 3" id="KW-0808">Transferase</keyword>
<dbReference type="GO" id="GO:0009244">
    <property type="term" value="P:lipopolysaccharide core region biosynthetic process"/>
    <property type="evidence" value="ECO:0007669"/>
    <property type="project" value="TreeGrafter"/>
</dbReference>